<dbReference type="GO" id="GO:0005737">
    <property type="term" value="C:cytoplasm"/>
    <property type="evidence" value="ECO:0007669"/>
    <property type="project" value="TreeGrafter"/>
</dbReference>
<dbReference type="HOGENOM" id="CLU_074390_5_0_2"/>
<keyword evidence="2" id="KW-1185">Reference proteome</keyword>
<dbReference type="OrthoDB" id="117324at2157"/>
<dbReference type="EMBL" id="CP002278">
    <property type="protein sequence ID" value="ADP77086.1"/>
    <property type="molecule type" value="Genomic_DNA"/>
</dbReference>
<dbReference type="KEGG" id="mfv:Mfer_0283"/>
<protein>
    <recommendedName>
        <fullName evidence="3">Dinitrogenase iron-molybdenum cofactor biosynthesis domain-containing protein</fullName>
    </recommendedName>
</protein>
<dbReference type="Proteomes" id="UP000002315">
    <property type="component" value="Chromosome"/>
</dbReference>
<dbReference type="PANTHER" id="PTHR15811:SF5">
    <property type="entry name" value="MTH938 DOMAIN-CONTAINING PROTEIN"/>
    <property type="match status" value="1"/>
</dbReference>
<reference evidence="1 2" key="1">
    <citation type="journal article" date="2010" name="Stand. Genomic Sci.">
        <title>Complete genome sequence of Methanothermus fervidus type strain (V24S).</title>
        <authorList>
            <person name="Anderson I."/>
            <person name="Djao O.D."/>
            <person name="Misra M."/>
            <person name="Chertkov O."/>
            <person name="Nolan M."/>
            <person name="Lucas S."/>
            <person name="Lapidus A."/>
            <person name="Del Rio T.G."/>
            <person name="Tice H."/>
            <person name="Cheng J.F."/>
            <person name="Tapia R."/>
            <person name="Han C."/>
            <person name="Goodwin L."/>
            <person name="Pitluck S."/>
            <person name="Liolios K."/>
            <person name="Ivanova N."/>
            <person name="Mavromatis K."/>
            <person name="Mikhailova N."/>
            <person name="Pati A."/>
            <person name="Brambilla E."/>
            <person name="Chen A."/>
            <person name="Palaniappan K."/>
            <person name="Land M."/>
            <person name="Hauser L."/>
            <person name="Chang Y.J."/>
            <person name="Jeffries C.D."/>
            <person name="Sikorski J."/>
            <person name="Spring S."/>
            <person name="Rohde M."/>
            <person name="Eichinger K."/>
            <person name="Huber H."/>
            <person name="Wirth R."/>
            <person name="Goker M."/>
            <person name="Detter J.C."/>
            <person name="Woyke T."/>
            <person name="Bristow J."/>
            <person name="Eisen J.A."/>
            <person name="Markowitz V."/>
            <person name="Hugenholtz P."/>
            <person name="Klenk H.P."/>
            <person name="Kyrpides N.C."/>
        </authorList>
    </citation>
    <scope>NUCLEOTIDE SEQUENCE [LARGE SCALE GENOMIC DNA]</scope>
    <source>
        <strain evidence="2">ATCC 43054 / DSM 2088 / JCM 10308 / V24 S</strain>
    </source>
</reference>
<dbReference type="STRING" id="523846.Mfer_0283"/>
<name>E3GXQ4_METFV</name>
<organism evidence="1 2">
    <name type="scientific">Methanothermus fervidus (strain ATCC 43054 / DSM 2088 / JCM 10308 / V24 S)</name>
    <dbReference type="NCBI Taxonomy" id="523846"/>
    <lineage>
        <taxon>Archaea</taxon>
        <taxon>Methanobacteriati</taxon>
        <taxon>Methanobacteriota</taxon>
        <taxon>Methanomada group</taxon>
        <taxon>Methanobacteria</taxon>
        <taxon>Methanobacteriales</taxon>
        <taxon>Methanothermaceae</taxon>
        <taxon>Methanothermus</taxon>
    </lineage>
</organism>
<evidence type="ECO:0008006" key="3">
    <source>
        <dbReference type="Google" id="ProtNLM"/>
    </source>
</evidence>
<dbReference type="AlphaFoldDB" id="E3GXQ4"/>
<dbReference type="Gene3D" id="3.40.1230.10">
    <property type="entry name" value="MTH938-like"/>
    <property type="match status" value="1"/>
</dbReference>
<evidence type="ECO:0000313" key="1">
    <source>
        <dbReference type="EMBL" id="ADP77086.1"/>
    </source>
</evidence>
<dbReference type="Pfam" id="PF04430">
    <property type="entry name" value="DUF498"/>
    <property type="match status" value="1"/>
</dbReference>
<dbReference type="PANTHER" id="PTHR15811">
    <property type="entry name" value="MTH938 DOMAIN-CONTAINING PROTEIN"/>
    <property type="match status" value="1"/>
</dbReference>
<dbReference type="SUPFAM" id="SSF64076">
    <property type="entry name" value="MTH938-like"/>
    <property type="match status" value="1"/>
</dbReference>
<sequence length="120" mass="13440">MFGRYRFGSIEYGNKEYNHDIIVHIDGSVSKREKSLSREKYGTSHILSDREIEKLVNENPDVLVVGCGEVGALKVSDEAKNLVKENGIKLVSLPTPEAIKKFNKLKKEGKKVNALIHVTC</sequence>
<dbReference type="CDD" id="cd05126">
    <property type="entry name" value="Mth938"/>
    <property type="match status" value="1"/>
</dbReference>
<proteinExistence type="predicted"/>
<dbReference type="InterPro" id="IPR034096">
    <property type="entry name" value="AAMDC"/>
</dbReference>
<evidence type="ECO:0000313" key="2">
    <source>
        <dbReference type="Proteomes" id="UP000002315"/>
    </source>
</evidence>
<gene>
    <name evidence="1" type="ordered locus">Mfer_0283</name>
</gene>
<dbReference type="InterPro" id="IPR036748">
    <property type="entry name" value="MTH938-like_sf"/>
</dbReference>
<dbReference type="InterPro" id="IPR007523">
    <property type="entry name" value="NDUFAF3/AAMDC"/>
</dbReference>
<accession>E3GXQ4</accession>